<keyword evidence="3" id="KW-0808">Transferase</keyword>
<dbReference type="CDD" id="cd02440">
    <property type="entry name" value="AdoMet_MTases"/>
    <property type="match status" value="1"/>
</dbReference>
<organism evidence="6 7">
    <name type="scientific">Herrania umbratica</name>
    <dbReference type="NCBI Taxonomy" id="108875"/>
    <lineage>
        <taxon>Eukaryota</taxon>
        <taxon>Viridiplantae</taxon>
        <taxon>Streptophyta</taxon>
        <taxon>Embryophyta</taxon>
        <taxon>Tracheophyta</taxon>
        <taxon>Spermatophyta</taxon>
        <taxon>Magnoliopsida</taxon>
        <taxon>eudicotyledons</taxon>
        <taxon>Gunneridae</taxon>
        <taxon>Pentapetalae</taxon>
        <taxon>rosids</taxon>
        <taxon>malvids</taxon>
        <taxon>Malvales</taxon>
        <taxon>Malvaceae</taxon>
        <taxon>Byttnerioideae</taxon>
        <taxon>Herrania</taxon>
    </lineage>
</organism>
<dbReference type="RefSeq" id="XP_021300578.1">
    <property type="nucleotide sequence ID" value="XM_021444903.1"/>
</dbReference>
<dbReference type="GO" id="GO:0008171">
    <property type="term" value="F:O-methyltransferase activity"/>
    <property type="evidence" value="ECO:0007669"/>
    <property type="project" value="InterPro"/>
</dbReference>
<comment type="cofactor">
    <cofactor evidence="1">
        <name>a divalent metal cation</name>
        <dbReference type="ChEBI" id="CHEBI:60240"/>
    </cofactor>
</comment>
<reference evidence="7" key="1">
    <citation type="submission" date="2025-08" db="UniProtKB">
        <authorList>
            <consortium name="RefSeq"/>
        </authorList>
    </citation>
    <scope>IDENTIFICATION</scope>
    <source>
        <tissue evidence="7">Leaf</tissue>
    </source>
</reference>
<evidence type="ECO:0000256" key="3">
    <source>
        <dbReference type="ARBA" id="ARBA00022679"/>
    </source>
</evidence>
<dbReference type="PROSITE" id="PS51682">
    <property type="entry name" value="SAM_OMT_I"/>
    <property type="match status" value="1"/>
</dbReference>
<name>A0A6J1BN97_9ROSI</name>
<accession>A0A6J1BN97</accession>
<proteinExistence type="inferred from homology"/>
<dbReference type="InterPro" id="IPR029063">
    <property type="entry name" value="SAM-dependent_MTases_sf"/>
</dbReference>
<dbReference type="PANTHER" id="PTHR10509">
    <property type="entry name" value="O-METHYLTRANSFERASE-RELATED"/>
    <property type="match status" value="1"/>
</dbReference>
<keyword evidence="4" id="KW-0949">S-adenosyl-L-methionine</keyword>
<dbReference type="Gene3D" id="3.40.50.150">
    <property type="entry name" value="Vaccinia Virus protein VP39"/>
    <property type="match status" value="1"/>
</dbReference>
<evidence type="ECO:0000256" key="2">
    <source>
        <dbReference type="ARBA" id="ARBA00022603"/>
    </source>
</evidence>
<evidence type="ECO:0000256" key="5">
    <source>
        <dbReference type="ARBA" id="ARBA00023453"/>
    </source>
</evidence>
<dbReference type="GO" id="GO:0008757">
    <property type="term" value="F:S-adenosylmethionine-dependent methyltransferase activity"/>
    <property type="evidence" value="ECO:0007669"/>
    <property type="project" value="TreeGrafter"/>
</dbReference>
<sequence>MAGQLAMTDDLLAYVEGISGPADAVLAGLRADSAGLPGGTVMPVMPAEAALLAWLVRLRGARRVLEIGTYTGYGALAMASALPPGGRLVTCDVNPKWVAFARPYWERAGVADRIETVIGDASASLDAMLAEDPSRSFDLIFVDADKANYPAYFERVVDLVVPDGLLVFDNTLLDGRVVDPGADDADTRGIRTVNELLRDDDRVDVCVLPLADGVTLARRQPS</sequence>
<dbReference type="Pfam" id="PF01596">
    <property type="entry name" value="Methyltransf_3"/>
    <property type="match status" value="1"/>
</dbReference>
<evidence type="ECO:0000256" key="4">
    <source>
        <dbReference type="ARBA" id="ARBA00022691"/>
    </source>
</evidence>
<protein>
    <submittedName>
        <fullName evidence="7">Uncharacterized protein LOC110428986</fullName>
    </submittedName>
</protein>
<evidence type="ECO:0000313" key="6">
    <source>
        <dbReference type="Proteomes" id="UP000504621"/>
    </source>
</evidence>
<evidence type="ECO:0000313" key="7">
    <source>
        <dbReference type="RefSeq" id="XP_021300578.1"/>
    </source>
</evidence>
<dbReference type="OrthoDB" id="294295at2759"/>
<dbReference type="GO" id="GO:0032259">
    <property type="term" value="P:methylation"/>
    <property type="evidence" value="ECO:0007669"/>
    <property type="project" value="UniProtKB-KW"/>
</dbReference>
<evidence type="ECO:0000256" key="1">
    <source>
        <dbReference type="ARBA" id="ARBA00001968"/>
    </source>
</evidence>
<comment type="similarity">
    <text evidence="5">Belongs to the class I-like SAM-binding methyltransferase superfamily. Cation-dependent O-methyltransferase family.</text>
</comment>
<dbReference type="Proteomes" id="UP000504621">
    <property type="component" value="Unplaced"/>
</dbReference>
<dbReference type="GeneID" id="110428986"/>
<keyword evidence="6" id="KW-1185">Reference proteome</keyword>
<dbReference type="PANTHER" id="PTHR10509:SF14">
    <property type="entry name" value="CAFFEOYL-COA O-METHYLTRANSFERASE 3-RELATED"/>
    <property type="match status" value="1"/>
</dbReference>
<keyword evidence="2" id="KW-0489">Methyltransferase</keyword>
<gene>
    <name evidence="7" type="primary">LOC110428986</name>
</gene>
<dbReference type="SUPFAM" id="SSF53335">
    <property type="entry name" value="S-adenosyl-L-methionine-dependent methyltransferases"/>
    <property type="match status" value="1"/>
</dbReference>
<dbReference type="InterPro" id="IPR002935">
    <property type="entry name" value="SAM_O-MeTrfase"/>
</dbReference>
<dbReference type="AlphaFoldDB" id="A0A6J1BN97"/>
<dbReference type="InterPro" id="IPR050362">
    <property type="entry name" value="Cation-dep_OMT"/>
</dbReference>